<evidence type="ECO:0000313" key="2">
    <source>
        <dbReference type="Proteomes" id="UP000019241"/>
    </source>
</evidence>
<proteinExistence type="predicted"/>
<dbReference type="SUPFAM" id="SSF53474">
    <property type="entry name" value="alpha/beta-Hydrolases"/>
    <property type="match status" value="1"/>
</dbReference>
<accession>W7DJI7</accession>
<dbReference type="InterPro" id="IPR029058">
    <property type="entry name" value="AB_hydrolase_fold"/>
</dbReference>
<evidence type="ECO:0000313" key="1">
    <source>
        <dbReference type="EMBL" id="EUJ51871.1"/>
    </source>
</evidence>
<dbReference type="AlphaFoldDB" id="W7DJI7"/>
<gene>
    <name evidence="1" type="ORF">MCOL2_14698</name>
</gene>
<dbReference type="Proteomes" id="UP000019241">
    <property type="component" value="Unassembled WGS sequence"/>
</dbReference>
<protein>
    <submittedName>
        <fullName evidence="1">Putative carboxylesterase</fullName>
    </submittedName>
</protein>
<organism evidence="1 2">
    <name type="scientific">Listeria fleischmannii FSL S10-1203</name>
    <dbReference type="NCBI Taxonomy" id="1265822"/>
    <lineage>
        <taxon>Bacteria</taxon>
        <taxon>Bacillati</taxon>
        <taxon>Bacillota</taxon>
        <taxon>Bacilli</taxon>
        <taxon>Bacillales</taxon>
        <taxon>Listeriaceae</taxon>
        <taxon>Listeria</taxon>
    </lineage>
</organism>
<dbReference type="Gene3D" id="3.40.50.1820">
    <property type="entry name" value="alpha/beta hydrolase"/>
    <property type="match status" value="1"/>
</dbReference>
<name>W7DJI7_9LIST</name>
<sequence length="85" mass="9764">MQLAKMLTHAKPVFEYIDVPTFIAQGVKDKVIPAESSVAFLMDTIQSQKELLFLKESGHYICEDSESELLFESLLRFLQKEKDLL</sequence>
<dbReference type="PATRIC" id="fig|1265822.4.peg.2986"/>
<dbReference type="EMBL" id="AODM01000050">
    <property type="protein sequence ID" value="EUJ51871.1"/>
    <property type="molecule type" value="Genomic_DNA"/>
</dbReference>
<comment type="caution">
    <text evidence="1">The sequence shown here is derived from an EMBL/GenBank/DDBJ whole genome shotgun (WGS) entry which is preliminary data.</text>
</comment>
<reference evidence="1 2" key="1">
    <citation type="submission" date="2012-12" db="EMBL/GenBank/DDBJ databases">
        <title>Novel taxa of Listeriaceae from agricultural environments in the United States.</title>
        <authorList>
            <person name="den Bakker H.C."/>
            <person name="Allred A."/>
            <person name="Warchocki S."/>
            <person name="Wright E.M."/>
            <person name="Burrell A."/>
            <person name="Nightingale K.K."/>
            <person name="Kephart D."/>
            <person name="Wiedmann M."/>
        </authorList>
    </citation>
    <scope>NUCLEOTIDE SEQUENCE [LARGE SCALE GENOMIC DNA]</scope>
    <source>
        <strain evidence="1 2">FSL S10-1203</strain>
    </source>
</reference>